<dbReference type="EMBL" id="JAEFCI010000204">
    <property type="protein sequence ID" value="KAG5463708.1"/>
    <property type="molecule type" value="Genomic_DNA"/>
</dbReference>
<reference evidence="1 2" key="1">
    <citation type="journal article" name="Sci. Rep.">
        <title>Genome-scale phylogenetic analyses confirm Olpidium as the closest living zoosporic fungus to the non-flagellated, terrestrial fungi.</title>
        <authorList>
            <person name="Chang Y."/>
            <person name="Rochon D."/>
            <person name="Sekimoto S."/>
            <person name="Wang Y."/>
            <person name="Chovatia M."/>
            <person name="Sandor L."/>
            <person name="Salamov A."/>
            <person name="Grigoriev I.V."/>
            <person name="Stajich J.E."/>
            <person name="Spatafora J.W."/>
        </authorList>
    </citation>
    <scope>NUCLEOTIDE SEQUENCE [LARGE SCALE GENOMIC DNA]</scope>
    <source>
        <strain evidence="1">S191</strain>
    </source>
</reference>
<organism evidence="1 2">
    <name type="scientific">Olpidium bornovanus</name>
    <dbReference type="NCBI Taxonomy" id="278681"/>
    <lineage>
        <taxon>Eukaryota</taxon>
        <taxon>Fungi</taxon>
        <taxon>Fungi incertae sedis</taxon>
        <taxon>Olpidiomycota</taxon>
        <taxon>Olpidiomycotina</taxon>
        <taxon>Olpidiomycetes</taxon>
        <taxon>Olpidiales</taxon>
        <taxon>Olpidiaceae</taxon>
        <taxon>Olpidium</taxon>
    </lineage>
</organism>
<evidence type="ECO:0000313" key="1">
    <source>
        <dbReference type="EMBL" id="KAG5463708.1"/>
    </source>
</evidence>
<dbReference type="AlphaFoldDB" id="A0A8H8A204"/>
<accession>A0A8H8A204</accession>
<keyword evidence="2" id="KW-1185">Reference proteome</keyword>
<comment type="caution">
    <text evidence="1">The sequence shown here is derived from an EMBL/GenBank/DDBJ whole genome shotgun (WGS) entry which is preliminary data.</text>
</comment>
<dbReference type="Proteomes" id="UP000673691">
    <property type="component" value="Unassembled WGS sequence"/>
</dbReference>
<proteinExistence type="predicted"/>
<name>A0A8H8A204_9FUNG</name>
<gene>
    <name evidence="1" type="ORF">BJ554DRAFT_4571</name>
</gene>
<evidence type="ECO:0000313" key="2">
    <source>
        <dbReference type="Proteomes" id="UP000673691"/>
    </source>
</evidence>
<protein>
    <submittedName>
        <fullName evidence="1">Uncharacterized protein</fullName>
    </submittedName>
</protein>
<sequence>MRRFVARVSEVGFFDRPADVTCLPIPLLTPTQPLKVDREPGTKDFCVLRGITGSDSWPGRCRAVYEVWIRVENILGHGTET</sequence>